<protein>
    <submittedName>
        <fullName evidence="3">Uncharacterized protein</fullName>
    </submittedName>
</protein>
<dbReference type="SUPFAM" id="SSF48452">
    <property type="entry name" value="TPR-like"/>
    <property type="match status" value="1"/>
</dbReference>
<gene>
    <name evidence="3" type="ORF">S03H2_67059</name>
</gene>
<dbReference type="InterPro" id="IPR019734">
    <property type="entry name" value="TPR_rpt"/>
</dbReference>
<dbReference type="PANTHER" id="PTHR44943">
    <property type="entry name" value="CELLULOSE SYNTHASE OPERON PROTEIN C"/>
    <property type="match status" value="1"/>
</dbReference>
<sequence>CYHLGEYQEAIEHLQEAIAIQPENFNLWHLQAKAFAELGSYQQALDCWLFVCDLYPTHWEPWFGSAEVLALLGEEELALDHLQKALELFPTLGWRADELDAFAPYAQNPRFREMVDGAKGIGAKNPGD</sequence>
<comment type="caution">
    <text evidence="3">The sequence shown here is derived from an EMBL/GenBank/DDBJ whole genome shotgun (WGS) entry which is preliminary data.</text>
</comment>
<evidence type="ECO:0000313" key="3">
    <source>
        <dbReference type="EMBL" id="GAH85772.1"/>
    </source>
</evidence>
<dbReference type="SMART" id="SM00028">
    <property type="entry name" value="TPR"/>
    <property type="match status" value="3"/>
</dbReference>
<dbReference type="Gene3D" id="1.25.40.10">
    <property type="entry name" value="Tetratricopeptide repeat domain"/>
    <property type="match status" value="1"/>
</dbReference>
<dbReference type="EMBL" id="BARU01043851">
    <property type="protein sequence ID" value="GAH85772.1"/>
    <property type="molecule type" value="Genomic_DNA"/>
</dbReference>
<dbReference type="InterPro" id="IPR011990">
    <property type="entry name" value="TPR-like_helical_dom_sf"/>
</dbReference>
<dbReference type="AlphaFoldDB" id="X1IVL9"/>
<evidence type="ECO:0000256" key="1">
    <source>
        <dbReference type="ARBA" id="ARBA00022737"/>
    </source>
</evidence>
<dbReference type="NCBIfam" id="NF047558">
    <property type="entry name" value="TPR_END_plus"/>
    <property type="match status" value="1"/>
</dbReference>
<proteinExistence type="predicted"/>
<evidence type="ECO:0000256" key="2">
    <source>
        <dbReference type="ARBA" id="ARBA00022803"/>
    </source>
</evidence>
<dbReference type="PANTHER" id="PTHR44943:SF8">
    <property type="entry name" value="TPR REPEAT-CONTAINING PROTEIN MJ0263"/>
    <property type="match status" value="1"/>
</dbReference>
<feature type="non-terminal residue" evidence="3">
    <location>
        <position position="1"/>
    </location>
</feature>
<organism evidence="3">
    <name type="scientific">marine sediment metagenome</name>
    <dbReference type="NCBI Taxonomy" id="412755"/>
    <lineage>
        <taxon>unclassified sequences</taxon>
        <taxon>metagenomes</taxon>
        <taxon>ecological metagenomes</taxon>
    </lineage>
</organism>
<dbReference type="Pfam" id="PF13414">
    <property type="entry name" value="TPR_11"/>
    <property type="match status" value="1"/>
</dbReference>
<name>X1IVL9_9ZZZZ</name>
<keyword evidence="1" id="KW-0677">Repeat</keyword>
<accession>X1IVL9</accession>
<dbReference type="InterPro" id="IPR051685">
    <property type="entry name" value="Ycf3/AcsC/BcsC/TPR_MFPF"/>
</dbReference>
<reference evidence="3" key="1">
    <citation type="journal article" date="2014" name="Front. Microbiol.">
        <title>High frequency of phylogenetically diverse reductive dehalogenase-homologous genes in deep subseafloor sedimentary metagenomes.</title>
        <authorList>
            <person name="Kawai M."/>
            <person name="Futagami T."/>
            <person name="Toyoda A."/>
            <person name="Takaki Y."/>
            <person name="Nishi S."/>
            <person name="Hori S."/>
            <person name="Arai W."/>
            <person name="Tsubouchi T."/>
            <person name="Morono Y."/>
            <person name="Uchiyama I."/>
            <person name="Ito T."/>
            <person name="Fujiyama A."/>
            <person name="Inagaki F."/>
            <person name="Takami H."/>
        </authorList>
    </citation>
    <scope>NUCLEOTIDE SEQUENCE</scope>
    <source>
        <strain evidence="3">Expedition CK06-06</strain>
    </source>
</reference>
<keyword evidence="2" id="KW-0802">TPR repeat</keyword>